<feature type="compositionally biased region" description="Acidic residues" evidence="1">
    <location>
        <begin position="330"/>
        <end position="340"/>
    </location>
</feature>
<feature type="chain" id="PRO_5037241355" evidence="2">
    <location>
        <begin position="21"/>
        <end position="838"/>
    </location>
</feature>
<evidence type="ECO:0000313" key="4">
    <source>
        <dbReference type="Proteomes" id="UP000244811"/>
    </source>
</evidence>
<feature type="signal peptide" evidence="2">
    <location>
        <begin position="1"/>
        <end position="20"/>
    </location>
</feature>
<dbReference type="Pfam" id="PF04385">
    <property type="entry name" value="FAINT"/>
    <property type="match status" value="2"/>
</dbReference>
<sequence>MKRSFVGILCIFISVGGVLSTPLSLKLDIDVKDEVNFKIENEQLDGLFYRHYTPKFDQFVNRVCQSDLKIWESDDYGRVVYALLGLADSVPSLLYLKVDYGYAVEYKYYKKESNQWVDSDLCEYEKSVDDLGKSVKLQGQFTLDVFQPVDDKYYTIRYSTKDKPYTYIASKVGYFAKSVKYLKETLWSAQKYGDRCVAVWAYLNKGKYYMLRLLVTRHNQESEILTFLLKDGMWELVDSMDGTHKNKYAQMPANFMYPNYKFSFAGTCRSDKDLGLKKMSRAGKLESTLKKEKRTPEDPEDDKPEDSFLDVPKESYFDMTGDYYNFNVQDGDDVDDDEATSSESVNPEKEVDKSQLATEISDSEVLHLSDPTTRRIPVDLRYVDNVLYKIYRLCKNKAPAKVVDTSGTVWSARTRAERCVYLTSAQMHGNSQALYLIIEVGSELRGAYFIKVKDKWAKTNLENYKKVIEHLKKSERKYKVAIDIAKKIQNVNATVTYNNVKSPNYMFLPKKGYVCNSVTYKDMVIWSAVEDERCVALWSYECFDKPYYLRLVITYGSGESNMISYLNANGKWELYSSFNDSRAQHLVVSGPSNFFNPEYEFNRLPEYGVKPLNKSKSEVGGVLPVANQNKETSEPTTSGSADTTNESKRKRDPNFKGVDGEPKRFKSSDTAADVDSPAKASETTETKVVELPEKNSTSLVNRKEMTLAEYRPVPRTFDPNKVLSIDLLSESRKITDGLYTVFDKRVKLVSYHAPPGYYFDLITHAKNQLFWGTVDTTLCYSVNLYLNDGYYYLCDLLLRNRERDMTVYFKLEDQVWVSISKKEYIESIDYLRSKTSKL</sequence>
<accession>A0A976MF30</accession>
<organism evidence="3 4">
    <name type="scientific">Theileria orientalis</name>
    <dbReference type="NCBI Taxonomy" id="68886"/>
    <lineage>
        <taxon>Eukaryota</taxon>
        <taxon>Sar</taxon>
        <taxon>Alveolata</taxon>
        <taxon>Apicomplexa</taxon>
        <taxon>Aconoidasida</taxon>
        <taxon>Piroplasmida</taxon>
        <taxon>Theileriidae</taxon>
        <taxon>Theileria</taxon>
    </lineage>
</organism>
<dbReference type="Proteomes" id="UP000244811">
    <property type="component" value="Chromosome 4"/>
</dbReference>
<evidence type="ECO:0000256" key="1">
    <source>
        <dbReference type="SAM" id="MobiDB-lite"/>
    </source>
</evidence>
<evidence type="ECO:0000256" key="2">
    <source>
        <dbReference type="SAM" id="SignalP"/>
    </source>
</evidence>
<feature type="compositionally biased region" description="Basic and acidic residues" evidence="1">
    <location>
        <begin position="645"/>
        <end position="667"/>
    </location>
</feature>
<protein>
    <submittedName>
        <fullName evidence="3">Uncharacterized protein</fullName>
    </submittedName>
</protein>
<dbReference type="InterPro" id="IPR007480">
    <property type="entry name" value="DUF529"/>
</dbReference>
<reference evidence="3" key="1">
    <citation type="submission" date="2022-07" db="EMBL/GenBank/DDBJ databases">
        <title>Evaluation of T. orientalis genome assembly methods using nanopore sequencing and analysis of variation between genomes.</title>
        <authorList>
            <person name="Yam J."/>
            <person name="Micallef M.L."/>
            <person name="Liu M."/>
            <person name="Djordjevic S.P."/>
            <person name="Bogema D.R."/>
            <person name="Jenkins C."/>
        </authorList>
    </citation>
    <scope>NUCLEOTIDE SEQUENCE</scope>
    <source>
        <strain evidence="3">Goon Nure</strain>
    </source>
</reference>
<dbReference type="EMBL" id="CP056072">
    <property type="protein sequence ID" value="UKK02683.2"/>
    <property type="molecule type" value="Genomic_DNA"/>
</dbReference>
<dbReference type="AlphaFoldDB" id="A0A976MF30"/>
<gene>
    <name evidence="3" type="ORF">MACK_002778</name>
</gene>
<name>A0A976MF30_THEOR</name>
<feature type="compositionally biased region" description="Basic and acidic residues" evidence="1">
    <location>
        <begin position="285"/>
        <end position="297"/>
    </location>
</feature>
<feature type="compositionally biased region" description="Acidic residues" evidence="1">
    <location>
        <begin position="298"/>
        <end position="308"/>
    </location>
</feature>
<proteinExistence type="predicted"/>
<feature type="region of interest" description="Disordered" evidence="1">
    <location>
        <begin position="285"/>
        <end position="310"/>
    </location>
</feature>
<keyword evidence="2" id="KW-0732">Signal</keyword>
<feature type="compositionally biased region" description="Polar residues" evidence="1">
    <location>
        <begin position="626"/>
        <end position="644"/>
    </location>
</feature>
<feature type="region of interest" description="Disordered" evidence="1">
    <location>
        <begin position="624"/>
        <end position="686"/>
    </location>
</feature>
<feature type="region of interest" description="Disordered" evidence="1">
    <location>
        <begin position="328"/>
        <end position="356"/>
    </location>
</feature>
<evidence type="ECO:0000313" key="3">
    <source>
        <dbReference type="EMBL" id="UKK02683.2"/>
    </source>
</evidence>